<dbReference type="OrthoDB" id="5791190at2759"/>
<evidence type="ECO:0000313" key="3">
    <source>
        <dbReference type="Proteomes" id="UP000596742"/>
    </source>
</evidence>
<evidence type="ECO:0008006" key="4">
    <source>
        <dbReference type="Google" id="ProtNLM"/>
    </source>
</evidence>
<sequence>MTAMSDMLRKDRPLNVYDKLTKKCEVTSGPSNRKQVHDKNYNDKKKQRIQDLGHSVSRENIADHINEIVKILAGDKDTIVRSIIREKEKAPDLLQADMMAVVMEKTKESPIFIGPIYIHNSDFDIFSNFFNHLRVKLIDADTEQLFFGTDEEPGLVKSMKTAFPESGNILCIRHLKGNIKQRMIDDGIDKKYRESVLDSIFGDQGLVHSDDDIWFDVNRFRNEQRNCQLHSTDISPIV</sequence>
<feature type="region of interest" description="Disordered" evidence="1">
    <location>
        <begin position="26"/>
        <end position="48"/>
    </location>
</feature>
<proteinExistence type="predicted"/>
<evidence type="ECO:0000313" key="2">
    <source>
        <dbReference type="EMBL" id="VDI25223.1"/>
    </source>
</evidence>
<dbReference type="EMBL" id="UYJE01004129">
    <property type="protein sequence ID" value="VDI25223.1"/>
    <property type="molecule type" value="Genomic_DNA"/>
</dbReference>
<gene>
    <name evidence="2" type="ORF">MGAL_10B001110</name>
</gene>
<protein>
    <recommendedName>
        <fullName evidence="4">MULE transposase domain-containing protein</fullName>
    </recommendedName>
</protein>
<evidence type="ECO:0000256" key="1">
    <source>
        <dbReference type="SAM" id="MobiDB-lite"/>
    </source>
</evidence>
<dbReference type="AlphaFoldDB" id="A0A8B6DXP7"/>
<accession>A0A8B6DXP7</accession>
<feature type="compositionally biased region" description="Basic and acidic residues" evidence="1">
    <location>
        <begin position="35"/>
        <end position="48"/>
    </location>
</feature>
<organism evidence="2 3">
    <name type="scientific">Mytilus galloprovincialis</name>
    <name type="common">Mediterranean mussel</name>
    <dbReference type="NCBI Taxonomy" id="29158"/>
    <lineage>
        <taxon>Eukaryota</taxon>
        <taxon>Metazoa</taxon>
        <taxon>Spiralia</taxon>
        <taxon>Lophotrochozoa</taxon>
        <taxon>Mollusca</taxon>
        <taxon>Bivalvia</taxon>
        <taxon>Autobranchia</taxon>
        <taxon>Pteriomorphia</taxon>
        <taxon>Mytilida</taxon>
        <taxon>Mytiloidea</taxon>
        <taxon>Mytilidae</taxon>
        <taxon>Mytilinae</taxon>
        <taxon>Mytilus</taxon>
    </lineage>
</organism>
<reference evidence="2" key="1">
    <citation type="submission" date="2018-11" db="EMBL/GenBank/DDBJ databases">
        <authorList>
            <person name="Alioto T."/>
            <person name="Alioto T."/>
        </authorList>
    </citation>
    <scope>NUCLEOTIDE SEQUENCE</scope>
</reference>
<keyword evidence="3" id="KW-1185">Reference proteome</keyword>
<name>A0A8B6DXP7_MYTGA</name>
<comment type="caution">
    <text evidence="2">The sequence shown here is derived from an EMBL/GenBank/DDBJ whole genome shotgun (WGS) entry which is preliminary data.</text>
</comment>
<dbReference type="Proteomes" id="UP000596742">
    <property type="component" value="Unassembled WGS sequence"/>
</dbReference>